<dbReference type="EMBL" id="NVUS01000015">
    <property type="protein sequence ID" value="PCI99545.1"/>
    <property type="molecule type" value="Genomic_DNA"/>
</dbReference>
<reference key="1">
    <citation type="submission" date="2017-08" db="EMBL/GenBank/DDBJ databases">
        <title>A dynamic microbial community with high functional redundancy inhabits the cold, oxic subseafloor aquifer.</title>
        <authorList>
            <person name="Tully B.J."/>
            <person name="Wheat C.G."/>
            <person name="Glazer B.T."/>
            <person name="Huber J.A."/>
        </authorList>
    </citation>
    <scope>NUCLEOTIDE SEQUENCE [LARGE SCALE GENOMIC DNA]</scope>
</reference>
<proteinExistence type="predicted"/>
<keyword evidence="1" id="KW-0472">Membrane</keyword>
<dbReference type="AlphaFoldDB" id="A0A2A4YZ07"/>
<keyword evidence="1" id="KW-1133">Transmembrane helix</keyword>
<sequence>MPKIVIQQDKSKVLLGALYLICILVPATLLAFSNISGSIGSGRNRTTFSELAYTAAAILLIFILPILIILARRLFNRAPGLVISSKGLQITHQPKQSSFLLWQQIKSFNDFSVSGGQFIAIHLRHPVPHLAYGNWRQKFLRKANYRAHKTPIIINCKILLVDYEELQEKLYRYWRASAKK</sequence>
<evidence type="ECO:0000313" key="2">
    <source>
        <dbReference type="EMBL" id="PCI99545.1"/>
    </source>
</evidence>
<gene>
    <name evidence="2" type="ORF">COB13_11570</name>
</gene>
<reference evidence="2" key="2">
    <citation type="journal article" date="2018" name="ISME J.">
        <title>A dynamic microbial community with high functional redundancy inhabits the cold, oxic subseafloor aquifer.</title>
        <authorList>
            <person name="Tully B.J."/>
            <person name="Wheat C.G."/>
            <person name="Glazer B.T."/>
            <person name="Huber J.A."/>
        </authorList>
    </citation>
    <scope>NUCLEOTIDE SEQUENCE</scope>
    <source>
        <strain evidence="2">NORP83</strain>
    </source>
</reference>
<protein>
    <submittedName>
        <fullName evidence="2">Uncharacterized protein</fullName>
    </submittedName>
</protein>
<organism evidence="2">
    <name type="scientific">OCS116 cluster bacterium</name>
    <dbReference type="NCBI Taxonomy" id="2030921"/>
    <lineage>
        <taxon>Bacteria</taxon>
        <taxon>Pseudomonadati</taxon>
        <taxon>Pseudomonadota</taxon>
        <taxon>Alphaproteobacteria</taxon>
        <taxon>OCS116 cluster</taxon>
    </lineage>
</organism>
<comment type="caution">
    <text evidence="2">The sequence shown here is derived from an EMBL/GenBank/DDBJ whole genome shotgun (WGS) entry which is preliminary data.</text>
</comment>
<evidence type="ECO:0000256" key="1">
    <source>
        <dbReference type="SAM" id="Phobius"/>
    </source>
</evidence>
<feature type="transmembrane region" description="Helical" evidence="1">
    <location>
        <begin position="12"/>
        <end position="32"/>
    </location>
</feature>
<feature type="transmembrane region" description="Helical" evidence="1">
    <location>
        <begin position="52"/>
        <end position="71"/>
    </location>
</feature>
<dbReference type="InterPro" id="IPR048136">
    <property type="entry name" value="STM3941-like"/>
</dbReference>
<name>A0A2A4YZ07_9PROT</name>
<dbReference type="NCBIfam" id="NF041635">
    <property type="entry name" value="STM3941_fam"/>
    <property type="match status" value="1"/>
</dbReference>
<accession>A0A2A4YZ07</accession>
<keyword evidence="1" id="KW-0812">Transmembrane</keyword>